<evidence type="ECO:0000256" key="3">
    <source>
        <dbReference type="ARBA" id="ARBA00022692"/>
    </source>
</evidence>
<dbReference type="Pfam" id="PF07690">
    <property type="entry name" value="MFS_1"/>
    <property type="match status" value="1"/>
</dbReference>
<keyword evidence="2" id="KW-1003">Cell membrane</keyword>
<feature type="transmembrane region" description="Helical" evidence="6">
    <location>
        <begin position="82"/>
        <end position="100"/>
    </location>
</feature>
<dbReference type="PROSITE" id="PS51257">
    <property type="entry name" value="PROKAR_LIPOPROTEIN"/>
    <property type="match status" value="1"/>
</dbReference>
<name>A0ABW8NM33_9GAMM</name>
<dbReference type="PANTHER" id="PTHR43124:SF3">
    <property type="entry name" value="CHLORAMPHENICOL EFFLUX PUMP RV0191"/>
    <property type="match status" value="1"/>
</dbReference>
<comment type="subcellular location">
    <subcellularLocation>
        <location evidence="1">Cell membrane</location>
        <topology evidence="1">Multi-pass membrane protein</topology>
    </subcellularLocation>
</comment>
<feature type="transmembrane region" description="Helical" evidence="6">
    <location>
        <begin position="342"/>
        <end position="369"/>
    </location>
</feature>
<feature type="transmembrane region" description="Helical" evidence="6">
    <location>
        <begin position="106"/>
        <end position="128"/>
    </location>
</feature>
<reference evidence="8 9" key="1">
    <citation type="submission" date="2024-03" db="EMBL/GenBank/DDBJ databases">
        <title>High-quality draft genome sequence of Oceanobacter sp. wDCs-4.</title>
        <authorList>
            <person name="Dong C."/>
        </authorList>
    </citation>
    <scope>NUCLEOTIDE SEQUENCE [LARGE SCALE GENOMIC DNA]</scope>
    <source>
        <strain evidence="9">wDCs-4</strain>
    </source>
</reference>
<sequence length="405" mass="42902">MNKNMAPVARPYHAWLLLLCGCMSVLASVVIAPVLPQMQEYFSDQPNVGFMVPMALTAPGLVIALLSMAIGVLADKAGRKRLLVIGLVLYAIFGVAPVMIDSLPIIIATRIGVGFAEAILMTCSVALIGDYFDGVRRERYLALNTTFSSVSAVLFIAIGGALGEFGWRVPFFVYGISIFLAVAALFMLWEPKHHEDEMAAVDVSDEEKAKWNPWKIAGICSVTFVGAILFMSIQVHIGYLLGGVGLSSPSQIGLVASSGQIAVVLGSLFFGFLLGKAGFVTSIRLAMAFTLIAVGYLLVGFSGANVNLMVSGVLCAGFGGGLLLPTLMVWNMSNLPKHRRALGTGAWMAGFFLGQFFTPIVVVGLQSVLGTHADAIGMMGQVLLPIGIVLMIGSKLHKSARLSVA</sequence>
<evidence type="ECO:0000313" key="9">
    <source>
        <dbReference type="Proteomes" id="UP001620597"/>
    </source>
</evidence>
<keyword evidence="9" id="KW-1185">Reference proteome</keyword>
<feature type="transmembrane region" description="Helical" evidence="6">
    <location>
        <begin position="285"/>
        <end position="304"/>
    </location>
</feature>
<feature type="transmembrane region" description="Helical" evidence="6">
    <location>
        <begin position="140"/>
        <end position="163"/>
    </location>
</feature>
<organism evidence="8 9">
    <name type="scientific">Oceanobacter antarcticus</name>
    <dbReference type="NCBI Taxonomy" id="3133425"/>
    <lineage>
        <taxon>Bacteria</taxon>
        <taxon>Pseudomonadati</taxon>
        <taxon>Pseudomonadota</taxon>
        <taxon>Gammaproteobacteria</taxon>
        <taxon>Oceanospirillales</taxon>
        <taxon>Oceanospirillaceae</taxon>
        <taxon>Oceanobacter</taxon>
    </lineage>
</organism>
<keyword evidence="5 6" id="KW-0472">Membrane</keyword>
<dbReference type="PANTHER" id="PTHR43124">
    <property type="entry name" value="PURINE EFFLUX PUMP PBUE"/>
    <property type="match status" value="1"/>
</dbReference>
<comment type="caution">
    <text evidence="8">The sequence shown here is derived from an EMBL/GenBank/DDBJ whole genome shotgun (WGS) entry which is preliminary data.</text>
</comment>
<evidence type="ECO:0000256" key="6">
    <source>
        <dbReference type="SAM" id="Phobius"/>
    </source>
</evidence>
<feature type="transmembrane region" description="Helical" evidence="6">
    <location>
        <begin position="169"/>
        <end position="189"/>
    </location>
</feature>
<dbReference type="PROSITE" id="PS50850">
    <property type="entry name" value="MFS"/>
    <property type="match status" value="1"/>
</dbReference>
<feature type="transmembrane region" description="Helical" evidence="6">
    <location>
        <begin position="48"/>
        <end position="70"/>
    </location>
</feature>
<feature type="domain" description="Major facilitator superfamily (MFS) profile" evidence="7">
    <location>
        <begin position="13"/>
        <end position="398"/>
    </location>
</feature>
<accession>A0ABW8NM33</accession>
<dbReference type="SUPFAM" id="SSF103473">
    <property type="entry name" value="MFS general substrate transporter"/>
    <property type="match status" value="1"/>
</dbReference>
<evidence type="ECO:0000313" key="8">
    <source>
        <dbReference type="EMBL" id="MFK4754040.1"/>
    </source>
</evidence>
<dbReference type="PROSITE" id="PS00216">
    <property type="entry name" value="SUGAR_TRANSPORT_1"/>
    <property type="match status" value="1"/>
</dbReference>
<evidence type="ECO:0000256" key="5">
    <source>
        <dbReference type="ARBA" id="ARBA00023136"/>
    </source>
</evidence>
<keyword evidence="4 6" id="KW-1133">Transmembrane helix</keyword>
<proteinExistence type="predicted"/>
<evidence type="ECO:0000259" key="7">
    <source>
        <dbReference type="PROSITE" id="PS50850"/>
    </source>
</evidence>
<dbReference type="InterPro" id="IPR005829">
    <property type="entry name" value="Sugar_transporter_CS"/>
</dbReference>
<protein>
    <submittedName>
        <fullName evidence="8">MFS transporter</fullName>
    </submittedName>
</protein>
<evidence type="ECO:0000256" key="1">
    <source>
        <dbReference type="ARBA" id="ARBA00004651"/>
    </source>
</evidence>
<dbReference type="InterPro" id="IPR036259">
    <property type="entry name" value="MFS_trans_sf"/>
</dbReference>
<feature type="transmembrane region" description="Helical" evidence="6">
    <location>
        <begin position="12"/>
        <end position="36"/>
    </location>
</feature>
<feature type="transmembrane region" description="Helical" evidence="6">
    <location>
        <begin position="375"/>
        <end position="393"/>
    </location>
</feature>
<evidence type="ECO:0000256" key="2">
    <source>
        <dbReference type="ARBA" id="ARBA00022475"/>
    </source>
</evidence>
<dbReference type="Gene3D" id="1.20.1250.20">
    <property type="entry name" value="MFS general substrate transporter like domains"/>
    <property type="match status" value="1"/>
</dbReference>
<feature type="transmembrane region" description="Helical" evidence="6">
    <location>
        <begin position="252"/>
        <end position="273"/>
    </location>
</feature>
<evidence type="ECO:0000256" key="4">
    <source>
        <dbReference type="ARBA" id="ARBA00022989"/>
    </source>
</evidence>
<dbReference type="EMBL" id="JBBKTX010000023">
    <property type="protein sequence ID" value="MFK4754040.1"/>
    <property type="molecule type" value="Genomic_DNA"/>
</dbReference>
<dbReference type="InterPro" id="IPR011701">
    <property type="entry name" value="MFS"/>
</dbReference>
<feature type="transmembrane region" description="Helical" evidence="6">
    <location>
        <begin position="216"/>
        <end position="240"/>
    </location>
</feature>
<dbReference type="Proteomes" id="UP001620597">
    <property type="component" value="Unassembled WGS sequence"/>
</dbReference>
<keyword evidence="3 6" id="KW-0812">Transmembrane</keyword>
<gene>
    <name evidence="8" type="ORF">WG929_16635</name>
</gene>
<feature type="transmembrane region" description="Helical" evidence="6">
    <location>
        <begin position="310"/>
        <end position="330"/>
    </location>
</feature>
<dbReference type="InterPro" id="IPR020846">
    <property type="entry name" value="MFS_dom"/>
</dbReference>
<dbReference type="InterPro" id="IPR050189">
    <property type="entry name" value="MFS_Efflux_Transporters"/>
</dbReference>
<dbReference type="RefSeq" id="WP_416207006.1">
    <property type="nucleotide sequence ID" value="NZ_JBBKTX010000023.1"/>
</dbReference>
<dbReference type="CDD" id="cd17473">
    <property type="entry name" value="MFS_arabinose_efflux_permease_like"/>
    <property type="match status" value="1"/>
</dbReference>